<gene>
    <name evidence="1" type="ORF">PQI24_13590</name>
</gene>
<proteinExistence type="predicted"/>
<organism evidence="1 2">
    <name type="scientific">Pseudoalteromonas lipolytica</name>
    <dbReference type="NCBI Taxonomy" id="570156"/>
    <lineage>
        <taxon>Bacteria</taxon>
        <taxon>Pseudomonadati</taxon>
        <taxon>Pseudomonadota</taxon>
        <taxon>Gammaproteobacteria</taxon>
        <taxon>Alteromonadales</taxon>
        <taxon>Pseudoalteromonadaceae</taxon>
        <taxon>Pseudoalteromonas</taxon>
    </lineage>
</organism>
<evidence type="ECO:0008006" key="3">
    <source>
        <dbReference type="Google" id="ProtNLM"/>
    </source>
</evidence>
<dbReference type="EMBL" id="JAQPZS010000012">
    <property type="protein sequence ID" value="MEJ6497076.1"/>
    <property type="molecule type" value="Genomic_DNA"/>
</dbReference>
<sequence length="502" mass="56300">MSSHIKNSVIEVRVVGENPHSSSGIIFNALGSSSTHVLTSKHSVCSKKTICEIAQPDNNENKCKKCTAPIDRALVELDINENNSIASIFQSPTADIALLKLTESEDATELQIGNFESDHDTYHSYDRHGDYMVFDSPSVSDNGYVSLNIKSNVTANLREKTESLRGRSGSPVLRIVSQTKYELVGIVTDEEKINSIGVEELTPVLLEQLGHHNGNKLFSEKSFLLDSVDAEFIADKFELINEYDISGCSLLVYCPKFTNEFLYEEIAKYLVERLFKTLSTPREFEASSDINAKFFKAASEFLADESSFISKLSLLEAITESSLIAPKVYSQFENSEDYHSIHLKEIASDKFEFIFTKFYSENSLAGCIVNGLKELCKLDISNVVSSSLISEHFLQSKLKEEHANVIANLLLPGSTVDYKSSLATMLTWKPKISSETKQIDFYSERFTNVSREIIEEIDHELSTLQTELTPLIKKGTSLHLFLLPINRQGQLKDLMKRTLGYE</sequence>
<evidence type="ECO:0000313" key="2">
    <source>
        <dbReference type="Proteomes" id="UP001377972"/>
    </source>
</evidence>
<comment type="caution">
    <text evidence="1">The sequence shown here is derived from an EMBL/GenBank/DDBJ whole genome shotgun (WGS) entry which is preliminary data.</text>
</comment>
<dbReference type="SUPFAM" id="SSF50494">
    <property type="entry name" value="Trypsin-like serine proteases"/>
    <property type="match status" value="1"/>
</dbReference>
<dbReference type="RefSeq" id="WP_339981147.1">
    <property type="nucleotide sequence ID" value="NZ_JAQPZS010000012.1"/>
</dbReference>
<reference evidence="1 2" key="1">
    <citation type="submission" date="2023-01" db="EMBL/GenBank/DDBJ databases">
        <title>Trichodesmium-associated heterotrophic epibiont bacteria.</title>
        <authorList>
            <person name="Cleveland C.S."/>
            <person name="Webb E.A."/>
        </authorList>
    </citation>
    <scope>NUCLEOTIDE SEQUENCE [LARGE SCALE GENOMIC DNA]</scope>
    <source>
        <strain evidence="1 2">USCH2</strain>
    </source>
</reference>
<accession>A0ABU8SVM2</accession>
<dbReference type="InterPro" id="IPR009003">
    <property type="entry name" value="Peptidase_S1_PA"/>
</dbReference>
<evidence type="ECO:0000313" key="1">
    <source>
        <dbReference type="EMBL" id="MEJ6497076.1"/>
    </source>
</evidence>
<protein>
    <recommendedName>
        <fullName evidence="3">Anti-bacteriophage protein A/HamA C-terminal domain-containing protein</fullName>
    </recommendedName>
</protein>
<name>A0ABU8SVM2_9GAMM</name>
<dbReference type="Proteomes" id="UP001377972">
    <property type="component" value="Unassembled WGS sequence"/>
</dbReference>
<keyword evidence="2" id="KW-1185">Reference proteome</keyword>